<organism evidence="3 4">
    <name type="scientific">Ladona fulva</name>
    <name type="common">Scarce chaser dragonfly</name>
    <name type="synonym">Libellula fulva</name>
    <dbReference type="NCBI Taxonomy" id="123851"/>
    <lineage>
        <taxon>Eukaryota</taxon>
        <taxon>Metazoa</taxon>
        <taxon>Ecdysozoa</taxon>
        <taxon>Arthropoda</taxon>
        <taxon>Hexapoda</taxon>
        <taxon>Insecta</taxon>
        <taxon>Pterygota</taxon>
        <taxon>Palaeoptera</taxon>
        <taxon>Odonata</taxon>
        <taxon>Epiprocta</taxon>
        <taxon>Anisoptera</taxon>
        <taxon>Libelluloidea</taxon>
        <taxon>Libellulidae</taxon>
        <taxon>Ladona</taxon>
    </lineage>
</organism>
<dbReference type="InterPro" id="IPR029526">
    <property type="entry name" value="PGBD"/>
</dbReference>
<feature type="region of interest" description="Disordered" evidence="1">
    <location>
        <begin position="276"/>
        <end position="309"/>
    </location>
</feature>
<name>A0A8K0KNN0_LADFU</name>
<protein>
    <recommendedName>
        <fullName evidence="2">PiggyBac transposable element-derived protein domain-containing protein</fullName>
    </recommendedName>
</protein>
<dbReference type="Pfam" id="PF13843">
    <property type="entry name" value="DDE_Tnp_1_7"/>
    <property type="match status" value="1"/>
</dbReference>
<keyword evidence="4" id="KW-1185">Reference proteome</keyword>
<evidence type="ECO:0000256" key="1">
    <source>
        <dbReference type="SAM" id="MobiDB-lite"/>
    </source>
</evidence>
<sequence length="525" mass="60694">MRQFNQRCGLLFKMGSDDLKESYNGEEDLAAKASLWICTFSPIPLPEHTSTSLGYKVRPLGDHPIHYFHMMFSKEIYELILRKTNHYSFTQFPSSRNLRSHSQTWLDISREELDVFLGLVFHMGIVKISTFQDYWHIDDLHNQPVFRSNMTRDGLFSILQALHFVQNPREDKNLCIDESLVMWRGRLYFRQYIKTKKHKYGIKLDAELGGKFHMQKVTNELKRDYFHYGHAVYMDSYYNSLKLTQDLLLFCSIGDVCESNWRFFSLENTWRRRQMEQKGERKDETEAVPSSSGLSTKRRKGDSARKREEVAELSKQEIGTMLEYFLAEESLGLKKLPKGNTTRVEELSEEDAAEVDSAIPVGEVLTPLEGDILWFADPQVSCDIVLFTASSGLKTICIISQSSVATCPVIDFLVSYELCISFEILVKVNDFYRTHYIKLGHYLILFGTNYGIKLYLLCEPNGLFLHQIVYLGSRDAELGGKGHTQKVEFWSHHWVLSPSNLLTCVTLTTLIKLWASNWSTFTATT</sequence>
<accession>A0A8K0KNN0</accession>
<dbReference type="Proteomes" id="UP000792457">
    <property type="component" value="Unassembled WGS sequence"/>
</dbReference>
<feature type="domain" description="PiggyBac transposable element-derived protein" evidence="2">
    <location>
        <begin position="64"/>
        <end position="171"/>
    </location>
</feature>
<dbReference type="PANTHER" id="PTHR46599">
    <property type="entry name" value="PIGGYBAC TRANSPOSABLE ELEMENT-DERIVED PROTEIN 4"/>
    <property type="match status" value="1"/>
</dbReference>
<comment type="caution">
    <text evidence="3">The sequence shown here is derived from an EMBL/GenBank/DDBJ whole genome shotgun (WGS) entry which is preliminary data.</text>
</comment>
<feature type="compositionally biased region" description="Basic and acidic residues" evidence="1">
    <location>
        <begin position="276"/>
        <end position="285"/>
    </location>
</feature>
<dbReference type="PANTHER" id="PTHR46599:SF3">
    <property type="entry name" value="PIGGYBAC TRANSPOSABLE ELEMENT-DERIVED PROTEIN 4"/>
    <property type="match status" value="1"/>
</dbReference>
<proteinExistence type="predicted"/>
<evidence type="ECO:0000259" key="2">
    <source>
        <dbReference type="Pfam" id="PF13843"/>
    </source>
</evidence>
<gene>
    <name evidence="3" type="ORF">J437_LFUL018234</name>
</gene>
<dbReference type="EMBL" id="KZ309396">
    <property type="protein sequence ID" value="KAG8238629.1"/>
    <property type="molecule type" value="Genomic_DNA"/>
</dbReference>
<dbReference type="OrthoDB" id="6750944at2759"/>
<evidence type="ECO:0000313" key="4">
    <source>
        <dbReference type="Proteomes" id="UP000792457"/>
    </source>
</evidence>
<reference evidence="3" key="1">
    <citation type="submission" date="2013-04" db="EMBL/GenBank/DDBJ databases">
        <authorList>
            <person name="Qu J."/>
            <person name="Murali S.C."/>
            <person name="Bandaranaike D."/>
            <person name="Bellair M."/>
            <person name="Blankenburg K."/>
            <person name="Chao H."/>
            <person name="Dinh H."/>
            <person name="Doddapaneni H."/>
            <person name="Downs B."/>
            <person name="Dugan-Rocha S."/>
            <person name="Elkadiri S."/>
            <person name="Gnanaolivu R.D."/>
            <person name="Hernandez B."/>
            <person name="Javaid M."/>
            <person name="Jayaseelan J.C."/>
            <person name="Lee S."/>
            <person name="Li M."/>
            <person name="Ming W."/>
            <person name="Munidasa M."/>
            <person name="Muniz J."/>
            <person name="Nguyen L."/>
            <person name="Ongeri F."/>
            <person name="Osuji N."/>
            <person name="Pu L.-L."/>
            <person name="Puazo M."/>
            <person name="Qu C."/>
            <person name="Quiroz J."/>
            <person name="Raj R."/>
            <person name="Weissenberger G."/>
            <person name="Xin Y."/>
            <person name="Zou X."/>
            <person name="Han Y."/>
            <person name="Richards S."/>
            <person name="Worley K."/>
            <person name="Muzny D."/>
            <person name="Gibbs R."/>
        </authorList>
    </citation>
    <scope>NUCLEOTIDE SEQUENCE</scope>
    <source>
        <strain evidence="3">Sampled in the wild</strain>
    </source>
</reference>
<reference evidence="3" key="2">
    <citation type="submission" date="2017-10" db="EMBL/GenBank/DDBJ databases">
        <title>Ladona fulva Genome sequencing and assembly.</title>
        <authorList>
            <person name="Murali S."/>
            <person name="Richards S."/>
            <person name="Bandaranaike D."/>
            <person name="Bellair M."/>
            <person name="Blankenburg K."/>
            <person name="Chao H."/>
            <person name="Dinh H."/>
            <person name="Doddapaneni H."/>
            <person name="Dugan-Rocha S."/>
            <person name="Elkadiri S."/>
            <person name="Gnanaolivu R."/>
            <person name="Hernandez B."/>
            <person name="Skinner E."/>
            <person name="Javaid M."/>
            <person name="Lee S."/>
            <person name="Li M."/>
            <person name="Ming W."/>
            <person name="Munidasa M."/>
            <person name="Muniz J."/>
            <person name="Nguyen L."/>
            <person name="Hughes D."/>
            <person name="Osuji N."/>
            <person name="Pu L.-L."/>
            <person name="Puazo M."/>
            <person name="Qu C."/>
            <person name="Quiroz J."/>
            <person name="Raj R."/>
            <person name="Weissenberger G."/>
            <person name="Xin Y."/>
            <person name="Zou X."/>
            <person name="Han Y."/>
            <person name="Worley K."/>
            <person name="Muzny D."/>
            <person name="Gibbs R."/>
        </authorList>
    </citation>
    <scope>NUCLEOTIDE SEQUENCE</scope>
    <source>
        <strain evidence="3">Sampled in the wild</strain>
    </source>
</reference>
<dbReference type="AlphaFoldDB" id="A0A8K0KNN0"/>
<evidence type="ECO:0000313" key="3">
    <source>
        <dbReference type="EMBL" id="KAG8238629.1"/>
    </source>
</evidence>